<dbReference type="PANTHER" id="PTHR31451:SF40">
    <property type="entry name" value="GLYCOSIDE HYDROLASE FAMILY 5 DOMAIN-CONTAINING PROTEIN"/>
    <property type="match status" value="1"/>
</dbReference>
<organism evidence="7 8">
    <name type="scientific">Mucilaginibacter terrae</name>
    <dbReference type="NCBI Taxonomy" id="1955052"/>
    <lineage>
        <taxon>Bacteria</taxon>
        <taxon>Pseudomonadati</taxon>
        <taxon>Bacteroidota</taxon>
        <taxon>Sphingobacteriia</taxon>
        <taxon>Sphingobacteriales</taxon>
        <taxon>Sphingobacteriaceae</taxon>
        <taxon>Mucilaginibacter</taxon>
    </lineage>
</organism>
<name>A0ABU3GPQ3_9SPHI</name>
<keyword evidence="8" id="KW-1185">Reference proteome</keyword>
<dbReference type="InterPro" id="IPR017853">
    <property type="entry name" value="GH"/>
</dbReference>
<evidence type="ECO:0000313" key="8">
    <source>
        <dbReference type="Proteomes" id="UP001258315"/>
    </source>
</evidence>
<evidence type="ECO:0000256" key="1">
    <source>
        <dbReference type="ARBA" id="ARBA00001678"/>
    </source>
</evidence>
<sequence length="433" mass="49761">MKLNAFILFSFLCIGCTLCSLNTNAQFVKVNNGRFTVQNKPYYYIGANYWYGGLLTLSADSVKGKERLRQELDFLKAHGVTNLRILAGAEGKGIINGVDRVKPALQPEHNIFDPNVLKGLDYLLYEMGKRKMYAILYLSNNWEWSGGFLQYLNWNGQIEDSALKDKPTWDNLRDMTSKFYTCKPCVQDYKKQLNYILHRVNTYSKKAYINEPAIMAWELANEPRPMRPASIEAYKTWIEDITQTIKSIDKNHLVTIGTEGYIGTEESDQLYEEIHAPAQINYLTIHIWPKNWSWFSDTSIVKGMPTVIQNTQNFIKRNVAIATKLKKPLVIEEFGLPRDLHSFDYKAATTSRDKYYTLMFDQLLISKRTGGVIAGCNFWAFGGTARPIPGQLFWKDGDDYMGDPPQEEQGLNTVFDSDESTWKIIKKYSLLLK</sequence>
<evidence type="ECO:0000313" key="7">
    <source>
        <dbReference type="EMBL" id="MDT3401466.1"/>
    </source>
</evidence>
<dbReference type="Gene3D" id="3.20.20.80">
    <property type="entry name" value="Glycosidases"/>
    <property type="match status" value="1"/>
</dbReference>
<keyword evidence="3 7" id="KW-0378">Hydrolase</keyword>
<dbReference type="SUPFAM" id="SSF51445">
    <property type="entry name" value="(Trans)glycosidases"/>
    <property type="match status" value="1"/>
</dbReference>
<feature type="domain" description="Glycoside hydrolase family 5" evidence="6">
    <location>
        <begin position="26"/>
        <end position="429"/>
    </location>
</feature>
<comment type="caution">
    <text evidence="7">The sequence shown here is derived from an EMBL/GenBank/DDBJ whole genome shotgun (WGS) entry which is preliminary data.</text>
</comment>
<dbReference type="InterPro" id="IPR045053">
    <property type="entry name" value="MAN-like"/>
</dbReference>
<gene>
    <name evidence="7" type="ORF">QE417_000538</name>
</gene>
<keyword evidence="4 7" id="KW-0326">Glycosidase</keyword>
<accession>A0ABU3GPQ3</accession>
<proteinExistence type="predicted"/>
<dbReference type="GO" id="GO:0016985">
    <property type="term" value="F:mannan endo-1,4-beta-mannosidase activity"/>
    <property type="evidence" value="ECO:0007669"/>
    <property type="project" value="UniProtKB-EC"/>
</dbReference>
<protein>
    <recommendedName>
        <fullName evidence="2">mannan endo-1,4-beta-mannosidase</fullName>
        <ecNumber evidence="2">3.2.1.78</ecNumber>
    </recommendedName>
</protein>
<evidence type="ECO:0000259" key="6">
    <source>
        <dbReference type="Pfam" id="PF26410"/>
    </source>
</evidence>
<dbReference type="Pfam" id="PF26410">
    <property type="entry name" value="GH5_mannosidase"/>
    <property type="match status" value="1"/>
</dbReference>
<evidence type="ECO:0000256" key="4">
    <source>
        <dbReference type="ARBA" id="ARBA00023295"/>
    </source>
</evidence>
<feature type="signal peptide" evidence="5">
    <location>
        <begin position="1"/>
        <end position="25"/>
    </location>
</feature>
<dbReference type="PANTHER" id="PTHR31451">
    <property type="match status" value="1"/>
</dbReference>
<reference evidence="8" key="1">
    <citation type="submission" date="2023-07" db="EMBL/GenBank/DDBJ databases">
        <title>Functional and genomic diversity of the sorghum phyllosphere microbiome.</title>
        <authorList>
            <person name="Shade A."/>
        </authorList>
    </citation>
    <scope>NUCLEOTIDE SEQUENCE [LARGE SCALE GENOMIC DNA]</scope>
    <source>
        <strain evidence="8">SORGH_AS_0422</strain>
    </source>
</reference>
<evidence type="ECO:0000256" key="3">
    <source>
        <dbReference type="ARBA" id="ARBA00022801"/>
    </source>
</evidence>
<dbReference type="EC" id="3.2.1.78" evidence="2"/>
<keyword evidence="5" id="KW-0732">Signal</keyword>
<feature type="chain" id="PRO_5045804027" description="mannan endo-1,4-beta-mannosidase" evidence="5">
    <location>
        <begin position="26"/>
        <end position="433"/>
    </location>
</feature>
<dbReference type="Proteomes" id="UP001258315">
    <property type="component" value="Unassembled WGS sequence"/>
</dbReference>
<comment type="catalytic activity">
    <reaction evidence="1">
        <text>Random hydrolysis of (1-&gt;4)-beta-D-mannosidic linkages in mannans, galactomannans and glucomannans.</text>
        <dbReference type="EC" id="3.2.1.78"/>
    </reaction>
</comment>
<dbReference type="EMBL" id="JAVLVU010000001">
    <property type="protein sequence ID" value="MDT3401466.1"/>
    <property type="molecule type" value="Genomic_DNA"/>
</dbReference>
<evidence type="ECO:0000256" key="5">
    <source>
        <dbReference type="SAM" id="SignalP"/>
    </source>
</evidence>
<evidence type="ECO:0000256" key="2">
    <source>
        <dbReference type="ARBA" id="ARBA00012706"/>
    </source>
</evidence>
<dbReference type="RefSeq" id="WP_311947344.1">
    <property type="nucleotide sequence ID" value="NZ_JAVLVU010000001.1"/>
</dbReference>
<dbReference type="InterPro" id="IPR001547">
    <property type="entry name" value="Glyco_hydro_5"/>
</dbReference>